<dbReference type="PANTHER" id="PTHR17985">
    <property type="entry name" value="SER/THR-RICH PROTEIN T10 IN DGCR REGION"/>
    <property type="match status" value="1"/>
</dbReference>
<sequence>MCLAVIAVNVLPKWPLIIVANRDEFHERPTASLAPWPDKGNRILGARDLRASGTWLGVNLKGHIGLLTNYREPGKNDPNALSRGNLIEHYLSESVQAHQYIQDTQTGFHEYNGFNLVLSDDRNVCFTSNRSSLKGASSLSDPLAPGVYGLSNASLDTPWPKLVRTRDAVRNHIMSHNEPASNVLFEIFSDRRQAGETDMPKTGLSPDRERLLSSPFIVDPLYGTRSTSIIFKHRYGKIYFFERSFDPLGNISDDQSWLFNPEFGSFQYNSTGQITND</sequence>
<proteinExistence type="predicted"/>
<dbReference type="AlphaFoldDB" id="A0A6B2QVK8"/>
<reference evidence="1" key="1">
    <citation type="submission" date="2020-02" db="EMBL/GenBank/DDBJ databases">
        <authorList>
            <person name="Chen W.-M."/>
        </authorList>
    </citation>
    <scope>NUCLEOTIDE SEQUENCE</scope>
    <source>
        <strain evidence="1">NBD-18</strain>
    </source>
</reference>
<dbReference type="InterPro" id="IPR008551">
    <property type="entry name" value="TANGO2"/>
</dbReference>
<gene>
    <name evidence="1" type="ORF">G3I67_01745</name>
</gene>
<accession>A0A6B2QVK8</accession>
<dbReference type="PANTHER" id="PTHR17985:SF8">
    <property type="entry name" value="TRANSPORT AND GOLGI ORGANIZATION PROTEIN 2 HOMOLOG"/>
    <property type="match status" value="1"/>
</dbReference>
<evidence type="ECO:0000313" key="1">
    <source>
        <dbReference type="EMBL" id="NDY81943.1"/>
    </source>
</evidence>
<dbReference type="Pfam" id="PF05742">
    <property type="entry name" value="TANGO2"/>
    <property type="match status" value="1"/>
</dbReference>
<organism evidence="1">
    <name type="scientific">Sheuella amnicola</name>
    <dbReference type="NCBI Taxonomy" id="2707330"/>
    <lineage>
        <taxon>Bacteria</taxon>
        <taxon>Pseudomonadati</taxon>
        <taxon>Pseudomonadota</taxon>
        <taxon>Betaproteobacteria</taxon>
        <taxon>Burkholderiales</taxon>
        <taxon>Alcaligenaceae</taxon>
        <taxon>Sheuella</taxon>
    </lineage>
</organism>
<comment type="caution">
    <text evidence="1">The sequence shown here is derived from an EMBL/GenBank/DDBJ whole genome shotgun (WGS) entry which is preliminary data.</text>
</comment>
<dbReference type="RefSeq" id="WP_163651231.1">
    <property type="nucleotide sequence ID" value="NZ_JAAGRN010000001.1"/>
</dbReference>
<protein>
    <submittedName>
        <fullName evidence="1">NRDE family protein</fullName>
    </submittedName>
</protein>
<dbReference type="EMBL" id="JAAGRN010000001">
    <property type="protein sequence ID" value="NDY81943.1"/>
    <property type="molecule type" value="Genomic_DNA"/>
</dbReference>
<name>A0A6B2QVK8_9BURK</name>